<comment type="caution">
    <text evidence="1">The sequence shown here is derived from an EMBL/GenBank/DDBJ whole genome shotgun (WGS) entry which is preliminary data.</text>
</comment>
<organism evidence="1">
    <name type="scientific">Dermatophagoides farinae</name>
    <name type="common">American house dust mite</name>
    <dbReference type="NCBI Taxonomy" id="6954"/>
    <lineage>
        <taxon>Eukaryota</taxon>
        <taxon>Metazoa</taxon>
        <taxon>Ecdysozoa</taxon>
        <taxon>Arthropoda</taxon>
        <taxon>Chelicerata</taxon>
        <taxon>Arachnida</taxon>
        <taxon>Acari</taxon>
        <taxon>Acariformes</taxon>
        <taxon>Sarcoptiformes</taxon>
        <taxon>Astigmata</taxon>
        <taxon>Psoroptidia</taxon>
        <taxon>Analgoidea</taxon>
        <taxon>Pyroglyphidae</taxon>
        <taxon>Dermatophagoidinae</taxon>
        <taxon>Dermatophagoides</taxon>
    </lineage>
</organism>
<proteinExistence type="predicted"/>
<dbReference type="PANTHER" id="PTHR33964">
    <property type="entry name" value="RE45066P-RELATED"/>
    <property type="match status" value="1"/>
</dbReference>
<dbReference type="Proteomes" id="UP000828236">
    <property type="component" value="Unassembled WGS sequence"/>
</dbReference>
<sequence>MFIHSINNIQSNIQSTMVNSSVIVTILLIIVSIKYSNEQTINCDRNAVDRCMLRLTIFGDPKLRFPYDLNTMNKRCREVKSLETCIKNYTKNCLPLDARNTVSVLIFSIKQTFKVYCTRKRKPAFISIGLCMNPNMVEMSKTMNQFTRSLHGIRFYHDESLRIPMQLFSIKKSILDLATVKCPKILDEVEYMVDGYGKNVANLICGDYNEESDKCESIIGQTPEWKKPLNFTSFVIPLAQIVVDKCMLEMTIIGDSRLRFPTNQTMMNDRCRQMRHLEHCVKDYSKNCLAERASQTVSVLIYGITKTNKAFCSKKRRPSYLRIGRCANSKPELFATIMNRMTKAFHAIKSHPKETIRIPLACCNYYQFKDSIMQLVEKICPNEYDDVETLLDGYANDVLNLICGDYTADSDKCDSIIMQTPEWKRPLTFKSFVIPLAQIIDSI</sequence>
<reference evidence="1" key="2">
    <citation type="journal article" date="2021" name="World Allergy Organ. J.">
        <title>Chromosome-level assembly of Dermatophagoides farinae genome and transcriptome reveals two novel allergens Der f 37 and Der f 39.</title>
        <authorList>
            <person name="Chen J."/>
            <person name="Cai Z."/>
            <person name="Fan D."/>
            <person name="Hu J."/>
            <person name="Hou Y."/>
            <person name="He Y."/>
            <person name="Zhang Z."/>
            <person name="Zhao Z."/>
            <person name="Gao P."/>
            <person name="Hu W."/>
            <person name="Sun J."/>
            <person name="Li J."/>
            <person name="Ji K."/>
        </authorList>
    </citation>
    <scope>NUCLEOTIDE SEQUENCE</scope>
    <source>
        <strain evidence="1">JKM2019</strain>
    </source>
</reference>
<evidence type="ECO:0008006" key="2">
    <source>
        <dbReference type="Google" id="ProtNLM"/>
    </source>
</evidence>
<name>A0A9D4NVX6_DERFA</name>
<dbReference type="EMBL" id="SDOV01000007">
    <property type="protein sequence ID" value="KAH7639259.1"/>
    <property type="molecule type" value="Genomic_DNA"/>
</dbReference>
<accession>A0A9D4NVX6</accession>
<gene>
    <name evidence="1" type="ORF">HUG17_3292</name>
</gene>
<evidence type="ECO:0000313" key="1">
    <source>
        <dbReference type="EMBL" id="KAH7639259.1"/>
    </source>
</evidence>
<reference evidence="1" key="1">
    <citation type="submission" date="2020-06" db="EMBL/GenBank/DDBJ databases">
        <authorList>
            <person name="Ji K."/>
            <person name="Li J."/>
        </authorList>
    </citation>
    <scope>NUCLEOTIDE SEQUENCE</scope>
    <source>
        <strain evidence="1">JKM2019</strain>
        <tissue evidence="1">Whole body</tissue>
    </source>
</reference>
<dbReference type="AlphaFoldDB" id="A0A9D4NVX6"/>
<dbReference type="PANTHER" id="PTHR33964:SF1">
    <property type="entry name" value="RE45066P"/>
    <property type="match status" value="1"/>
</dbReference>
<protein>
    <recommendedName>
        <fullName evidence="2">DUF19 domain-containing protein</fullName>
    </recommendedName>
</protein>